<dbReference type="SMART" id="SM00336">
    <property type="entry name" value="BBOX"/>
    <property type="match status" value="1"/>
</dbReference>
<dbReference type="Pfam" id="PF00097">
    <property type="entry name" value="zf-C3HC4"/>
    <property type="match status" value="1"/>
</dbReference>
<dbReference type="SMART" id="SM00184">
    <property type="entry name" value="RING"/>
    <property type="match status" value="1"/>
</dbReference>
<feature type="domain" description="B box-type" evidence="8">
    <location>
        <begin position="90"/>
        <end position="131"/>
    </location>
</feature>
<evidence type="ECO:0000256" key="1">
    <source>
        <dbReference type="ARBA" id="ARBA00008518"/>
    </source>
</evidence>
<dbReference type="Gene3D" id="3.30.40.10">
    <property type="entry name" value="Zinc/RING finger domain, C3HC4 (zinc finger)"/>
    <property type="match status" value="1"/>
</dbReference>
<dbReference type="InterPro" id="IPR050143">
    <property type="entry name" value="TRIM/RBCC"/>
</dbReference>
<dbReference type="InterPro" id="IPR017907">
    <property type="entry name" value="Znf_RING_CS"/>
</dbReference>
<keyword evidence="2" id="KW-0479">Metal-binding</keyword>
<keyword evidence="10" id="KW-1185">Reference proteome</keyword>
<dbReference type="PROSITE" id="PS50089">
    <property type="entry name" value="ZF_RING_2"/>
    <property type="match status" value="1"/>
</dbReference>
<keyword evidence="4" id="KW-0862">Zinc</keyword>
<dbReference type="InterPro" id="IPR018957">
    <property type="entry name" value="Znf_C3HC4_RING-type"/>
</dbReference>
<comment type="similarity">
    <text evidence="1">Belongs to the TRIM/RBCC family.</text>
</comment>
<organism evidence="9 10">
    <name type="scientific">Apodemus speciosus</name>
    <name type="common">Large Japanese field mouse</name>
    <dbReference type="NCBI Taxonomy" id="105296"/>
    <lineage>
        <taxon>Eukaryota</taxon>
        <taxon>Metazoa</taxon>
        <taxon>Chordata</taxon>
        <taxon>Craniata</taxon>
        <taxon>Vertebrata</taxon>
        <taxon>Euteleostomi</taxon>
        <taxon>Mammalia</taxon>
        <taxon>Eutheria</taxon>
        <taxon>Euarchontoglires</taxon>
        <taxon>Glires</taxon>
        <taxon>Rodentia</taxon>
        <taxon>Myomorpha</taxon>
        <taxon>Muroidea</taxon>
        <taxon>Muridae</taxon>
        <taxon>Murinae</taxon>
        <taxon>Apodemus</taxon>
    </lineage>
</organism>
<evidence type="ECO:0000256" key="5">
    <source>
        <dbReference type="PROSITE-ProRule" id="PRU00024"/>
    </source>
</evidence>
<dbReference type="InterPro" id="IPR013083">
    <property type="entry name" value="Znf_RING/FYVE/PHD"/>
</dbReference>
<evidence type="ECO:0000256" key="2">
    <source>
        <dbReference type="ARBA" id="ARBA00022723"/>
    </source>
</evidence>
<dbReference type="PROSITE" id="PS50119">
    <property type="entry name" value="ZF_BBOX"/>
    <property type="match status" value="1"/>
</dbReference>
<reference evidence="9 10" key="1">
    <citation type="submission" date="2024-08" db="EMBL/GenBank/DDBJ databases">
        <title>The draft genome of Apodemus speciosus.</title>
        <authorList>
            <person name="Nabeshima K."/>
            <person name="Suzuki S."/>
            <person name="Onuma M."/>
        </authorList>
    </citation>
    <scope>NUCLEOTIDE SEQUENCE [LARGE SCALE GENOMIC DNA]</scope>
    <source>
        <strain evidence="9">IB14-021</strain>
    </source>
</reference>
<name>A0ABQ0FFF6_APOSI</name>
<gene>
    <name evidence="9" type="ORF">APTSU1_001324300</name>
</gene>
<evidence type="ECO:0000313" key="9">
    <source>
        <dbReference type="EMBL" id="GAB1298007.1"/>
    </source>
</evidence>
<evidence type="ECO:0000259" key="8">
    <source>
        <dbReference type="PROSITE" id="PS50119"/>
    </source>
</evidence>
<dbReference type="SUPFAM" id="SSF57845">
    <property type="entry name" value="B-box zinc-binding domain"/>
    <property type="match status" value="1"/>
</dbReference>
<protein>
    <submittedName>
        <fullName evidence="9">E3 ubiquitin-protein ligase TRIM38</fullName>
    </submittedName>
</protein>
<keyword evidence="6" id="KW-0175">Coiled coil</keyword>
<evidence type="ECO:0000256" key="6">
    <source>
        <dbReference type="SAM" id="Coils"/>
    </source>
</evidence>
<evidence type="ECO:0000256" key="3">
    <source>
        <dbReference type="ARBA" id="ARBA00022771"/>
    </source>
</evidence>
<dbReference type="Pfam" id="PF00643">
    <property type="entry name" value="zf-B_box"/>
    <property type="match status" value="1"/>
</dbReference>
<evidence type="ECO:0000313" key="10">
    <source>
        <dbReference type="Proteomes" id="UP001623349"/>
    </source>
</evidence>
<dbReference type="InterPro" id="IPR000315">
    <property type="entry name" value="Znf_B-box"/>
</dbReference>
<evidence type="ECO:0000256" key="4">
    <source>
        <dbReference type="ARBA" id="ARBA00022833"/>
    </source>
</evidence>
<proteinExistence type="inferred from homology"/>
<evidence type="ECO:0000259" key="7">
    <source>
        <dbReference type="PROSITE" id="PS50089"/>
    </source>
</evidence>
<dbReference type="SUPFAM" id="SSF57850">
    <property type="entry name" value="RING/U-box"/>
    <property type="match status" value="1"/>
</dbReference>
<dbReference type="PANTHER" id="PTHR24103">
    <property type="entry name" value="E3 UBIQUITIN-PROTEIN LIGASE TRIM"/>
    <property type="match status" value="1"/>
</dbReference>
<dbReference type="PROSITE" id="PS00518">
    <property type="entry name" value="ZF_RING_1"/>
    <property type="match status" value="1"/>
</dbReference>
<dbReference type="Gene3D" id="3.30.160.60">
    <property type="entry name" value="Classic Zinc Finger"/>
    <property type="match status" value="1"/>
</dbReference>
<sequence length="362" mass="41959">MGSDFSTMKIKKVTSCSICKAMMSQPVSINCGHSYCKSCIQSYYHNVSPKTVWKMLGCPLCSSPFSLENLRPNKELETIIDMIKEMGEQDHDMVCEEHEEKLNRFCEDDGQLLCWRCHWEDRHKGHTLVGMKHVYQNYKDAIEDRRQTIKSDFRNLQSFLQEEEKFYLWRLENEEKQMLMRLKGSEADLQQTYERAECQIQELEAKCQGSAQKLLQDVKNTLSRCEAVNLTPLKADPLEVHTKCNVSELYFDVKTILRRHQDFTSSTPEAPTGKHALCGFTTLLANMLTSRWQSCIFGGCGNRALALIKCKYFLDQDQIKCPFGHLSLEFEVNFEREKRETCERGSMCMPAFSECTRRSTCS</sequence>
<dbReference type="Proteomes" id="UP001623349">
    <property type="component" value="Unassembled WGS sequence"/>
</dbReference>
<dbReference type="InterPro" id="IPR001841">
    <property type="entry name" value="Znf_RING"/>
</dbReference>
<comment type="caution">
    <text evidence="9">The sequence shown here is derived from an EMBL/GenBank/DDBJ whole genome shotgun (WGS) entry which is preliminary data.</text>
</comment>
<feature type="coiled-coil region" evidence="6">
    <location>
        <begin position="179"/>
        <end position="213"/>
    </location>
</feature>
<feature type="domain" description="RING-type" evidence="7">
    <location>
        <begin position="16"/>
        <end position="62"/>
    </location>
</feature>
<keyword evidence="3 5" id="KW-0863">Zinc-finger</keyword>
<dbReference type="EMBL" id="BAAFST010000013">
    <property type="protein sequence ID" value="GAB1298007.1"/>
    <property type="molecule type" value="Genomic_DNA"/>
</dbReference>
<accession>A0ABQ0FFF6</accession>